<dbReference type="EMBL" id="BSOU01000025">
    <property type="protein sequence ID" value="GLR77176.1"/>
    <property type="molecule type" value="Genomic_DNA"/>
</dbReference>
<keyword evidence="5" id="KW-1185">Reference proteome</keyword>
<proteinExistence type="predicted"/>
<reference evidence="2" key="4">
    <citation type="submission" date="2023-01" db="EMBL/GenBank/DDBJ databases">
        <title>Draft genome sequence of Aliivibrio sifiae strain NBRC 105001.</title>
        <authorList>
            <person name="Sun Q."/>
            <person name="Mori K."/>
        </authorList>
    </citation>
    <scope>NUCLEOTIDE SEQUENCE</scope>
    <source>
        <strain evidence="2">NBRC 105001</strain>
    </source>
</reference>
<protein>
    <submittedName>
        <fullName evidence="3">Uncharacterized protein</fullName>
    </submittedName>
</protein>
<evidence type="ECO:0000313" key="4">
    <source>
        <dbReference type="Proteomes" id="UP000239273"/>
    </source>
</evidence>
<organism evidence="3 4">
    <name type="scientific">Aliivibrio sifiae</name>
    <dbReference type="NCBI Taxonomy" id="566293"/>
    <lineage>
        <taxon>Bacteria</taxon>
        <taxon>Pseudomonadati</taxon>
        <taxon>Pseudomonadota</taxon>
        <taxon>Gammaproteobacteria</taxon>
        <taxon>Vibrionales</taxon>
        <taxon>Vibrionaceae</taxon>
        <taxon>Aliivibrio</taxon>
    </lineage>
</organism>
<gene>
    <name evidence="3" type="ORF">BTO23_15240</name>
    <name evidence="2" type="ORF">GCM10007855_40510</name>
</gene>
<dbReference type="Proteomes" id="UP000239273">
    <property type="component" value="Unassembled WGS sequence"/>
</dbReference>
<dbReference type="EMBL" id="MSCP01000002">
    <property type="protein sequence ID" value="PQJ87463.1"/>
    <property type="molecule type" value="Genomic_DNA"/>
</dbReference>
<name>A0A2S7X7X0_9GAMM</name>
<evidence type="ECO:0000313" key="2">
    <source>
        <dbReference type="EMBL" id="GLR77176.1"/>
    </source>
</evidence>
<keyword evidence="1" id="KW-1133">Transmembrane helix</keyword>
<evidence type="ECO:0000256" key="1">
    <source>
        <dbReference type="SAM" id="Phobius"/>
    </source>
</evidence>
<reference evidence="5" key="3">
    <citation type="journal article" date="2019" name="Int. J. Syst. Evol. Microbiol.">
        <title>The Global Catalogue of Microorganisms (GCM) 10K type strain sequencing project: providing services to taxonomists for standard genome sequencing and annotation.</title>
        <authorList>
            <consortium name="The Broad Institute Genomics Platform"/>
            <consortium name="The Broad Institute Genome Sequencing Center for Infectious Disease"/>
            <person name="Wu L."/>
            <person name="Ma J."/>
        </authorList>
    </citation>
    <scope>NUCLEOTIDE SEQUENCE [LARGE SCALE GENOMIC DNA]</scope>
    <source>
        <strain evidence="5">NBRC 105001</strain>
    </source>
</reference>
<keyword evidence="1" id="KW-0472">Membrane</keyword>
<dbReference type="RefSeq" id="WP_105063938.1">
    <property type="nucleotide sequence ID" value="NZ_BSOU01000025.1"/>
</dbReference>
<reference evidence="2" key="1">
    <citation type="journal article" date="2014" name="Int. J. Syst. Evol. Microbiol.">
        <title>Complete genome of a new Firmicutes species belonging to the dominant human colonic microbiota ('Ruminococcus bicirculans') reveals two chromosomes and a selective capacity to utilize plant glucans.</title>
        <authorList>
            <consortium name="NISC Comparative Sequencing Program"/>
            <person name="Wegmann U."/>
            <person name="Louis P."/>
            <person name="Goesmann A."/>
            <person name="Henrissat B."/>
            <person name="Duncan S.H."/>
            <person name="Flint H.J."/>
        </authorList>
    </citation>
    <scope>NUCLEOTIDE SEQUENCE</scope>
    <source>
        <strain evidence="2">NBRC 105001</strain>
    </source>
</reference>
<evidence type="ECO:0000313" key="5">
    <source>
        <dbReference type="Proteomes" id="UP001156660"/>
    </source>
</evidence>
<dbReference type="AlphaFoldDB" id="A0A2S7X7X0"/>
<sequence>MDYHKLWELTKKNFSAAFSGLLLGIIGTYIAFDALVVASKNTHIATLTASVQAEKGRQDVLNDRIKLIGDRAVLLETQLKYKPETQKARDEQNKVTIERLKVENAQLYKIKDSFEELEGNNVDIAELNIKLKQYMIENTQLKAEVAHFKSDTIVKNKRIYKGSSWTGLGGRITIGLSDVENDYKLGYTAQVVSSIYDFKRQELQAGYSSNFKLNDADYILVINKVAYVGDYIEFSVYKKI</sequence>
<accession>A0A2S7X7X0</accession>
<comment type="caution">
    <text evidence="3">The sequence shown here is derived from an EMBL/GenBank/DDBJ whole genome shotgun (WGS) entry which is preliminary data.</text>
</comment>
<reference evidence="3 4" key="2">
    <citation type="submission" date="2016-12" db="EMBL/GenBank/DDBJ databases">
        <title>Diversity of luminous bacteria.</title>
        <authorList>
            <person name="Yoshizawa S."/>
            <person name="Kogure K."/>
        </authorList>
    </citation>
    <scope>NUCLEOTIDE SEQUENCE [LARGE SCALE GENOMIC DNA]</scope>
    <source>
        <strain evidence="3 4">NBRC 105001</strain>
    </source>
</reference>
<feature type="transmembrane region" description="Helical" evidence="1">
    <location>
        <begin position="12"/>
        <end position="32"/>
    </location>
</feature>
<evidence type="ECO:0000313" key="3">
    <source>
        <dbReference type="EMBL" id="PQJ87463.1"/>
    </source>
</evidence>
<dbReference type="Proteomes" id="UP001156660">
    <property type="component" value="Unassembled WGS sequence"/>
</dbReference>
<keyword evidence="1" id="KW-0812">Transmembrane</keyword>